<accession>A0A3B7MUD6</accession>
<dbReference type="OrthoDB" id="9763467at2"/>
<dbReference type="KEGG" id="pseg:D3H65_24780"/>
<dbReference type="GO" id="GO:0006298">
    <property type="term" value="P:mismatch repair"/>
    <property type="evidence" value="ECO:0007669"/>
    <property type="project" value="UniProtKB-UniRule"/>
</dbReference>
<feature type="domain" description="DNA mismatch repair protein S5" evidence="8">
    <location>
        <begin position="209"/>
        <end position="327"/>
    </location>
</feature>
<evidence type="ECO:0000313" key="9">
    <source>
        <dbReference type="EMBL" id="AXY77003.1"/>
    </source>
</evidence>
<dbReference type="CDD" id="cd00782">
    <property type="entry name" value="MutL_Trans"/>
    <property type="match status" value="1"/>
</dbReference>
<dbReference type="NCBIfam" id="TIGR00585">
    <property type="entry name" value="mutl"/>
    <property type="match status" value="1"/>
</dbReference>
<dbReference type="Gene3D" id="3.30.230.10">
    <property type="match status" value="1"/>
</dbReference>
<dbReference type="Pfam" id="PF01119">
    <property type="entry name" value="DNA_mis_repair"/>
    <property type="match status" value="1"/>
</dbReference>
<dbReference type="EMBL" id="CP032157">
    <property type="protein sequence ID" value="AXY77003.1"/>
    <property type="molecule type" value="Genomic_DNA"/>
</dbReference>
<feature type="compositionally biased region" description="Low complexity" evidence="6">
    <location>
        <begin position="471"/>
        <end position="482"/>
    </location>
</feature>
<keyword evidence="4 5" id="KW-0234">DNA repair</keyword>
<reference evidence="9 10" key="1">
    <citation type="submission" date="2018-09" db="EMBL/GenBank/DDBJ databases">
        <title>Genome sequencing of strain 6GH32-13.</title>
        <authorList>
            <person name="Weon H.-Y."/>
            <person name="Heo J."/>
            <person name="Kwon S.-W."/>
        </authorList>
    </citation>
    <scope>NUCLEOTIDE SEQUENCE [LARGE SCALE GENOMIC DNA]</scope>
    <source>
        <strain evidence="9 10">5GH32-13</strain>
    </source>
</reference>
<dbReference type="SUPFAM" id="SSF54211">
    <property type="entry name" value="Ribosomal protein S5 domain 2-like"/>
    <property type="match status" value="1"/>
</dbReference>
<dbReference type="InterPro" id="IPR014790">
    <property type="entry name" value="MutL_C"/>
</dbReference>
<dbReference type="Gene3D" id="3.30.1370.100">
    <property type="entry name" value="MutL, C-terminal domain, regulatory subdomain"/>
    <property type="match status" value="1"/>
</dbReference>
<dbReference type="GO" id="GO:0030983">
    <property type="term" value="F:mismatched DNA binding"/>
    <property type="evidence" value="ECO:0007669"/>
    <property type="project" value="InterPro"/>
</dbReference>
<dbReference type="InterPro" id="IPR014762">
    <property type="entry name" value="DNA_mismatch_repair_CS"/>
</dbReference>
<dbReference type="Gene3D" id="3.30.1540.20">
    <property type="entry name" value="MutL, C-terminal domain, dimerisation subdomain"/>
    <property type="match status" value="1"/>
</dbReference>
<feature type="region of interest" description="Disordered" evidence="6">
    <location>
        <begin position="393"/>
        <end position="438"/>
    </location>
</feature>
<keyword evidence="9" id="KW-0255">Endonuclease</keyword>
<gene>
    <name evidence="5 9" type="primary">mutL</name>
    <name evidence="9" type="ORF">D3H65_24780</name>
</gene>
<feature type="domain" description="MutL C-terminal dimerisation" evidence="7">
    <location>
        <begin position="505"/>
        <end position="647"/>
    </location>
</feature>
<dbReference type="GO" id="GO:0004519">
    <property type="term" value="F:endonuclease activity"/>
    <property type="evidence" value="ECO:0007669"/>
    <property type="project" value="UniProtKB-KW"/>
</dbReference>
<dbReference type="PANTHER" id="PTHR10073:SF12">
    <property type="entry name" value="DNA MISMATCH REPAIR PROTEIN MLH1"/>
    <property type="match status" value="1"/>
</dbReference>
<dbReference type="SUPFAM" id="SSF55874">
    <property type="entry name" value="ATPase domain of HSP90 chaperone/DNA topoisomerase II/histidine kinase"/>
    <property type="match status" value="1"/>
</dbReference>
<keyword evidence="3 5" id="KW-0227">DNA damage</keyword>
<dbReference type="InterPro" id="IPR014721">
    <property type="entry name" value="Ribsml_uS5_D2-typ_fold_subgr"/>
</dbReference>
<evidence type="ECO:0000256" key="3">
    <source>
        <dbReference type="ARBA" id="ARBA00022763"/>
    </source>
</evidence>
<name>A0A3B7MUD6_9BACT</name>
<dbReference type="AlphaFoldDB" id="A0A3B7MUD6"/>
<dbReference type="PROSITE" id="PS00058">
    <property type="entry name" value="DNA_MISMATCH_REPAIR_1"/>
    <property type="match status" value="1"/>
</dbReference>
<dbReference type="InterPro" id="IPR002099">
    <property type="entry name" value="MutL/Mlh/PMS"/>
</dbReference>
<dbReference type="InterPro" id="IPR020667">
    <property type="entry name" value="DNA_mismatch_repair_MutL"/>
</dbReference>
<comment type="function">
    <text evidence="5">This protein is involved in the repair of mismatches in DNA. It is required for dam-dependent methyl-directed DNA mismatch repair. May act as a 'molecular matchmaker', a protein that promotes the formation of a stable complex between two or more DNA-binding proteins in an ATP-dependent manner without itself being part of a final effector complex.</text>
</comment>
<dbReference type="HAMAP" id="MF_00149">
    <property type="entry name" value="DNA_mis_repair"/>
    <property type="match status" value="1"/>
</dbReference>
<dbReference type="FunFam" id="3.30.565.10:FF:000003">
    <property type="entry name" value="DNA mismatch repair endonuclease MutL"/>
    <property type="match status" value="1"/>
</dbReference>
<evidence type="ECO:0000256" key="6">
    <source>
        <dbReference type="SAM" id="MobiDB-lite"/>
    </source>
</evidence>
<dbReference type="SMART" id="SM00853">
    <property type="entry name" value="MutL_C"/>
    <property type="match status" value="1"/>
</dbReference>
<dbReference type="InterPro" id="IPR036890">
    <property type="entry name" value="HATPase_C_sf"/>
</dbReference>
<evidence type="ECO:0000256" key="1">
    <source>
        <dbReference type="ARBA" id="ARBA00006082"/>
    </source>
</evidence>
<dbReference type="InterPro" id="IPR037198">
    <property type="entry name" value="MutL_C_sf"/>
</dbReference>
<feature type="compositionally biased region" description="Basic and acidic residues" evidence="6">
    <location>
        <begin position="393"/>
        <end position="411"/>
    </location>
</feature>
<dbReference type="InterPro" id="IPR020568">
    <property type="entry name" value="Ribosomal_Su5_D2-typ_SF"/>
</dbReference>
<dbReference type="SMART" id="SM01340">
    <property type="entry name" value="DNA_mis_repair"/>
    <property type="match status" value="1"/>
</dbReference>
<dbReference type="GO" id="GO:0032300">
    <property type="term" value="C:mismatch repair complex"/>
    <property type="evidence" value="ECO:0007669"/>
    <property type="project" value="InterPro"/>
</dbReference>
<dbReference type="InterPro" id="IPR042120">
    <property type="entry name" value="MutL_C_dimsub"/>
</dbReference>
<evidence type="ECO:0000259" key="8">
    <source>
        <dbReference type="SMART" id="SM01340"/>
    </source>
</evidence>
<dbReference type="GO" id="GO:0005524">
    <property type="term" value="F:ATP binding"/>
    <property type="evidence" value="ECO:0007669"/>
    <property type="project" value="InterPro"/>
</dbReference>
<evidence type="ECO:0000256" key="2">
    <source>
        <dbReference type="ARBA" id="ARBA00021975"/>
    </source>
</evidence>
<dbReference type="InterPro" id="IPR013507">
    <property type="entry name" value="DNA_mismatch_S5_2-like"/>
</dbReference>
<dbReference type="Pfam" id="PF13589">
    <property type="entry name" value="HATPase_c_3"/>
    <property type="match status" value="1"/>
</dbReference>
<dbReference type="InterPro" id="IPR042121">
    <property type="entry name" value="MutL_C_regsub"/>
</dbReference>
<dbReference type="SUPFAM" id="SSF118116">
    <property type="entry name" value="DNA mismatch repair protein MutL"/>
    <property type="match status" value="1"/>
</dbReference>
<evidence type="ECO:0000313" key="10">
    <source>
        <dbReference type="Proteomes" id="UP000263900"/>
    </source>
</evidence>
<dbReference type="CDD" id="cd16926">
    <property type="entry name" value="HATPase_MutL-MLH-PMS-like"/>
    <property type="match status" value="1"/>
</dbReference>
<keyword evidence="10" id="KW-1185">Reference proteome</keyword>
<proteinExistence type="inferred from homology"/>
<dbReference type="GO" id="GO:0140664">
    <property type="term" value="F:ATP-dependent DNA damage sensor activity"/>
    <property type="evidence" value="ECO:0007669"/>
    <property type="project" value="InterPro"/>
</dbReference>
<dbReference type="RefSeq" id="WP_119052879.1">
    <property type="nucleotide sequence ID" value="NZ_CP032157.1"/>
</dbReference>
<dbReference type="Pfam" id="PF08676">
    <property type="entry name" value="MutL_C"/>
    <property type="match status" value="1"/>
</dbReference>
<dbReference type="Proteomes" id="UP000263900">
    <property type="component" value="Chromosome"/>
</dbReference>
<dbReference type="GO" id="GO:0016887">
    <property type="term" value="F:ATP hydrolysis activity"/>
    <property type="evidence" value="ECO:0007669"/>
    <property type="project" value="InterPro"/>
</dbReference>
<feature type="region of interest" description="Disordered" evidence="6">
    <location>
        <begin position="458"/>
        <end position="491"/>
    </location>
</feature>
<protein>
    <recommendedName>
        <fullName evidence="2 5">DNA mismatch repair protein MutL</fullName>
    </recommendedName>
</protein>
<organism evidence="9 10">
    <name type="scientific">Paraflavitalea soli</name>
    <dbReference type="NCBI Taxonomy" id="2315862"/>
    <lineage>
        <taxon>Bacteria</taxon>
        <taxon>Pseudomonadati</taxon>
        <taxon>Bacteroidota</taxon>
        <taxon>Chitinophagia</taxon>
        <taxon>Chitinophagales</taxon>
        <taxon>Chitinophagaceae</taxon>
        <taxon>Paraflavitalea</taxon>
    </lineage>
</organism>
<comment type="similarity">
    <text evidence="1 5">Belongs to the DNA mismatch repair MutL/HexB family.</text>
</comment>
<evidence type="ECO:0000256" key="4">
    <source>
        <dbReference type="ARBA" id="ARBA00023204"/>
    </source>
</evidence>
<dbReference type="InterPro" id="IPR038973">
    <property type="entry name" value="MutL/Mlh/Pms-like"/>
</dbReference>
<dbReference type="Gene3D" id="3.30.565.10">
    <property type="entry name" value="Histidine kinase-like ATPase, C-terminal domain"/>
    <property type="match status" value="1"/>
</dbReference>
<evidence type="ECO:0000256" key="5">
    <source>
        <dbReference type="HAMAP-Rule" id="MF_00149"/>
    </source>
</evidence>
<keyword evidence="9" id="KW-0540">Nuclease</keyword>
<keyword evidence="9" id="KW-0378">Hydrolase</keyword>
<evidence type="ECO:0000259" key="7">
    <source>
        <dbReference type="SMART" id="SM00853"/>
    </source>
</evidence>
<sequence>MPDIIQLLPDNIANQIAAGEVIQRPASAVKELLENAVDAGATDIRLLIQDAGKQLIQVLDNGKGMSETDARMCFERHATSKIHQIDDLFRIRTMGFRGEALASIAAVAQVELKTKRAEDTTGTLLEVENSLVKRQEPIAANTGTSIAMKNLFFNIPARRNFLKSNAAETRHIVDEFIRVALSFPDIFFSLTANGTEMFHLEKGTLKQRIVQVLGNQYNAKLVTVQEQTDYLNIYGFVGKPEAAKKTRGDQYFFVNNRFIRSPYLNHAVMNAYQEMIAADSFPLYVLFIDLDPSQVDINVHPTKQEIKFEDEKIVYAFVQAAVKHALAQFSVTPTLEFDLDPNIQSLDAINKPFTGDQQEAATASPLFKNFSQKHQAHFIQPTDKSELKHWKDFYEGGKNTGDRKQHTEAGDRQSAPSMDGINRQSDNPGEEDQQAYIGQPGERKFTSLLDQLRTEETSVAGIGGSGGQTGSTGTSGYSPFGGQDSALSGRSPQARLELKIAEHAPLTQLHQVYIVVPTNRGFILVHQQLAHERILYERFVLAATDKAMATQRSLFPVTLQLAPPDAVLMNELMSDLNLLGYLIEPFGNHAFVIQGTPADLEQGNEKMIIENLLEQFKHFSTDLKFSKREKLIRSLAWQQAIKPGTALAEKEMRRLIDDLFACKQPNVTAGGNPTYIEFKRDYLEQLFKR</sequence>
<dbReference type="PANTHER" id="PTHR10073">
    <property type="entry name" value="DNA MISMATCH REPAIR PROTEIN MLH, PMS, MUTL"/>
    <property type="match status" value="1"/>
</dbReference>
<feature type="compositionally biased region" description="Gly residues" evidence="6">
    <location>
        <begin position="461"/>
        <end position="470"/>
    </location>
</feature>